<evidence type="ECO:0000313" key="1">
    <source>
        <dbReference type="EMBL" id="AEN97309.1"/>
    </source>
</evidence>
<accession>G2SXF2</accession>
<dbReference type="Proteomes" id="UP000008178">
    <property type="component" value="Chromosome"/>
</dbReference>
<proteinExistence type="predicted"/>
<gene>
    <name evidence="1" type="ordered locus">RHOM_11000</name>
</gene>
<protein>
    <submittedName>
        <fullName evidence="1">Uncharacterized protein</fullName>
    </submittedName>
</protein>
<reference evidence="1 2" key="1">
    <citation type="journal article" date="2015" name="Genome Announc.">
        <title>Complete genome sequence of the human gut symbiont Roseburia hominis.</title>
        <authorList>
            <person name="Travis A.J."/>
            <person name="Kelly D."/>
            <person name="Flint H.J."/>
            <person name="Aminov R.I."/>
        </authorList>
    </citation>
    <scope>NUCLEOTIDE SEQUENCE [LARGE SCALE GENOMIC DNA]</scope>
    <source>
        <strain evidence="2">DSM 16839 / JCM 17582 / NCIMB 14029 / A2-183</strain>
    </source>
</reference>
<dbReference type="KEGG" id="rho:RHOM_11000"/>
<organism evidence="1 2">
    <name type="scientific">Roseburia hominis (strain DSM 16839 / JCM 17582 / NCIMB 14029 / A2-183)</name>
    <dbReference type="NCBI Taxonomy" id="585394"/>
    <lineage>
        <taxon>Bacteria</taxon>
        <taxon>Bacillati</taxon>
        <taxon>Bacillota</taxon>
        <taxon>Clostridia</taxon>
        <taxon>Lachnospirales</taxon>
        <taxon>Lachnospiraceae</taxon>
        <taxon>Roseburia</taxon>
    </lineage>
</organism>
<name>G2SXF2_ROSHA</name>
<dbReference type="HOGENOM" id="CLU_3188519_0_0_9"/>
<dbReference type="EMBL" id="CP003040">
    <property type="protein sequence ID" value="AEN97309.1"/>
    <property type="molecule type" value="Genomic_DNA"/>
</dbReference>
<keyword evidence="2" id="KW-1185">Reference proteome</keyword>
<evidence type="ECO:0000313" key="2">
    <source>
        <dbReference type="Proteomes" id="UP000008178"/>
    </source>
</evidence>
<sequence length="46" mass="5023">MFRVELAGGGSLEQNLSISSASRLASDSVSLPRFDNPRMCPANRRQ</sequence>
<dbReference type="AlphaFoldDB" id="G2SXF2"/>